<dbReference type="EMBL" id="JACYTQ010000012">
    <property type="protein sequence ID" value="MBD8491270.1"/>
    <property type="molecule type" value="Genomic_DNA"/>
</dbReference>
<gene>
    <name evidence="3" type="ORF">IFO69_21135</name>
</gene>
<dbReference type="InterPro" id="IPR027039">
    <property type="entry name" value="Crtac1"/>
</dbReference>
<dbReference type="PANTHER" id="PTHR16026:SF0">
    <property type="entry name" value="CARTILAGE ACIDIC PROTEIN 1"/>
    <property type="match status" value="1"/>
</dbReference>
<dbReference type="SUPFAM" id="SSF69318">
    <property type="entry name" value="Integrin alpha N-terminal domain"/>
    <property type="match status" value="3"/>
</dbReference>
<organism evidence="3 4">
    <name type="scientific">Echinicola arenosa</name>
    <dbReference type="NCBI Taxonomy" id="2774144"/>
    <lineage>
        <taxon>Bacteria</taxon>
        <taxon>Pseudomonadati</taxon>
        <taxon>Bacteroidota</taxon>
        <taxon>Cytophagia</taxon>
        <taxon>Cytophagales</taxon>
        <taxon>Cyclobacteriaceae</taxon>
        <taxon>Echinicola</taxon>
    </lineage>
</organism>
<evidence type="ECO:0000259" key="2">
    <source>
        <dbReference type="Pfam" id="PF07593"/>
    </source>
</evidence>
<protein>
    <submittedName>
        <fullName evidence="3">VCBS repeat-containing protein</fullName>
    </submittedName>
</protein>
<dbReference type="Gene3D" id="2.130.10.130">
    <property type="entry name" value="Integrin alpha, N-terminal"/>
    <property type="match status" value="4"/>
</dbReference>
<dbReference type="PANTHER" id="PTHR16026">
    <property type="entry name" value="CARTILAGE ACIDIC PROTEIN 1"/>
    <property type="match status" value="1"/>
</dbReference>
<feature type="domain" description="ASPIC/UnbV" evidence="2">
    <location>
        <begin position="532"/>
        <end position="597"/>
    </location>
</feature>
<dbReference type="Proteomes" id="UP000647133">
    <property type="component" value="Unassembled WGS sequence"/>
</dbReference>
<sequence length="1110" mass="124166">MLANKPYNALAKKTLQVGSALLIPLLVSSDFKPDSYSTYFEKIKPKISGINFKNKLTEDDRHNILTYEYFYNGGGVAIGDINNDGLEDIYLTGNMTENRLYLNEGNFKFKDISKKAGVQGKDSWTTGVSMADINGDGLLDIYVCFSGDGEDDSRKNELYINNGDLTFTDKASEYGLADPSNSTQALFFDFDKDGDLDMYLLNHHIEVIHELEFDEAKSKRHQRAGDKLFRNDNGKFTDISDEAGIIGNALGFGLGIVASDINEDGWLDLYVSNDYIEHDYLYINNQDGTFTEKLADQLQHISHFSMGLDIADINNDGMKDIFTLDMLPEDNKRQKLLYGPENYEQYALMVMQGFYHQNMRNMLHVNNGNNTFSEIGQLAGISNTDWSWSSLFLDIDNDGLKDLFITNGYFRDYTNRDFLKYKGDFYFQKAINREQADTLALVTSMTSTPIPNYAYKNNGDLTFTNASKAWGLDEPSFSNGAAYADLDNDGYLDLVVSNINEYTSIYRNKPKSPKNNHFLEVALKGEGKNTQGIGSQVSIYTADKVQTLEQMPTRGFQSSVSFKLHFGLGHISQIDSVKIKWPSGKTETVKNVKANQLIILEEKNARSTVEESGQKFFDSYYSETTSPIPYKHKESGFNDFKRQPLLIEMPSYIGPVMATTTVSENSQLLFVGGTKGNPGQMYKTNDEGQLVGTRAILLEEEFTDADALFLDANGDGNPDLYVASGGYHNYTSQDEALQDRLYINDGSGKFIRDNEALPKMLTSSSVVRKTDINKDGFPDLFVGGRIVPGYYPQAPESYLLLNDGKGTFSNVSSTLLPELGSLGMVTDAEWLDLNKDGFEDLVIVGECLPVQVYINQSGKSFSNETAIYLPDSPHGLWSSLAKGDFDKDGDMDLIAGNYGLNSQLQASKGQPMTLYYGDFDDNGSVDPIMVRYIQGEAYPFASRDELLDQLYGMRSKFTNYESYSQAKIEDVLSKSQLQSANKLQANELKTLYFENTGNSIEIHNLPIEAQFAPVYSIQVMDYDEDGELDFILGGNQNYTRLRIGVMDANFGQVFLGNGKGEFSYLPQKKSGLAIKGDIKSIQPMQLANHKYLFFGINNQGVVAYQKNNYP</sequence>
<dbReference type="InterPro" id="IPR013517">
    <property type="entry name" value="FG-GAP"/>
</dbReference>
<comment type="caution">
    <text evidence="3">The sequence shown here is derived from an EMBL/GenBank/DDBJ whole genome shotgun (WGS) entry which is preliminary data.</text>
</comment>
<keyword evidence="4" id="KW-1185">Reference proteome</keyword>
<dbReference type="RefSeq" id="WP_192012147.1">
    <property type="nucleotide sequence ID" value="NZ_JACYTQ010000012.1"/>
</dbReference>
<keyword evidence="1" id="KW-0732">Signal</keyword>
<reference evidence="3 4" key="1">
    <citation type="submission" date="2020-09" db="EMBL/GenBank/DDBJ databases">
        <title>Echinicola sp. CAU 1574 isolated from sand of Sido Beach.</title>
        <authorList>
            <person name="Kim W."/>
        </authorList>
    </citation>
    <scope>NUCLEOTIDE SEQUENCE [LARGE SCALE GENOMIC DNA]</scope>
    <source>
        <strain evidence="3 4">CAU 1574</strain>
    </source>
</reference>
<name>A0ABR9ATP9_9BACT</name>
<proteinExistence type="predicted"/>
<dbReference type="InterPro" id="IPR028994">
    <property type="entry name" value="Integrin_alpha_N"/>
</dbReference>
<dbReference type="InterPro" id="IPR011519">
    <property type="entry name" value="UnbV_ASPIC"/>
</dbReference>
<evidence type="ECO:0000256" key="1">
    <source>
        <dbReference type="ARBA" id="ARBA00022729"/>
    </source>
</evidence>
<evidence type="ECO:0000313" key="3">
    <source>
        <dbReference type="EMBL" id="MBD8491270.1"/>
    </source>
</evidence>
<dbReference type="Pfam" id="PF13517">
    <property type="entry name" value="FG-GAP_3"/>
    <property type="match status" value="7"/>
</dbReference>
<evidence type="ECO:0000313" key="4">
    <source>
        <dbReference type="Proteomes" id="UP000647133"/>
    </source>
</evidence>
<accession>A0ABR9ATP9</accession>
<dbReference type="Pfam" id="PF07593">
    <property type="entry name" value="UnbV_ASPIC"/>
    <property type="match status" value="1"/>
</dbReference>